<dbReference type="RefSeq" id="WP_005984638.1">
    <property type="nucleotide sequence ID" value="NZ_JH470338.1"/>
</dbReference>
<dbReference type="STRING" id="435830.HMPREF0045_00188"/>
<sequence length="253" mass="27255">MANLSEVFIAALRLAAALFGTNKDCANTSSQAPEPNQSAEPNQAADQEALRPSTSGRSASNPKPPASSKGTASHGVGTSQSAGTRQGTKPTPRSVANAKTAAKSTASRDVHISGNQVWDVAMRGLPEFSYQPVADNDADPGEVVWTWISYEEDPTQGKDRPVVVLARNGSDVVVAQLTSKNHDIDREQEAHWGRYWLAIGSGEWDPQGRVSSVRLDRLLLVSQRDVRREGATLDRATYNKVVTAIAKHWGKRS</sequence>
<dbReference type="GO" id="GO:0003677">
    <property type="term" value="F:DNA binding"/>
    <property type="evidence" value="ECO:0007669"/>
    <property type="project" value="InterPro"/>
</dbReference>
<reference evidence="4 5" key="1">
    <citation type="submission" date="2011-10" db="EMBL/GenBank/DDBJ databases">
        <title>The Genome Sequence of Actinomyces graevenitzii C83.</title>
        <authorList>
            <consortium name="The Broad Institute Genome Sequencing Platform"/>
            <consortium name="The Broad Institute Genome Sequencing Center for Infectious Disease"/>
            <person name="Earl A."/>
            <person name="Ward D."/>
            <person name="Feldgarden M."/>
            <person name="Gevers D."/>
            <person name="Sibley C.D."/>
            <person name="Field T.R."/>
            <person name="Grinwis M."/>
            <person name="Eshaghurshan C.S."/>
            <person name="Surette M.G."/>
            <person name="Young S.K."/>
            <person name="Zeng Q."/>
            <person name="Gargeya S."/>
            <person name="Fitzgerald M."/>
            <person name="Haas B."/>
            <person name="Abouelleil A."/>
            <person name="Alvarado L."/>
            <person name="Arachchi H.M."/>
            <person name="Berlin A."/>
            <person name="Brown A."/>
            <person name="Chapman S.B."/>
            <person name="Chen Z."/>
            <person name="Dunbar C."/>
            <person name="Freedman E."/>
            <person name="Gearin G."/>
            <person name="Goldberg J."/>
            <person name="Griggs A."/>
            <person name="Gujja S."/>
            <person name="Heiman D."/>
            <person name="Howarth C."/>
            <person name="Larson L."/>
            <person name="Lui A."/>
            <person name="MacDonald P.J.P."/>
            <person name="Montmayeur A."/>
            <person name="Murphy C."/>
            <person name="Neiman D."/>
            <person name="Pearson M."/>
            <person name="Priest M."/>
            <person name="Roberts A."/>
            <person name="Saif S."/>
            <person name="Shea T."/>
            <person name="Shenoy N."/>
            <person name="Sisk P."/>
            <person name="Stolte C."/>
            <person name="Sykes S."/>
            <person name="Wortman J."/>
            <person name="Nusbaum C."/>
            <person name="Birren B."/>
        </authorList>
    </citation>
    <scope>NUCLEOTIDE SEQUENCE [LARGE SCALE GENOMIC DNA]</scope>
    <source>
        <strain evidence="4 5">C83</strain>
    </source>
</reference>
<name>G9PCQ9_9ACTO</name>
<evidence type="ECO:0000313" key="4">
    <source>
        <dbReference type="EMBL" id="EHM89523.1"/>
    </source>
</evidence>
<dbReference type="PATRIC" id="fig|435830.3.peg.176"/>
<evidence type="ECO:0000256" key="3">
    <source>
        <dbReference type="SAM" id="MobiDB-lite"/>
    </source>
</evidence>
<dbReference type="EMBL" id="ACRN01000001">
    <property type="protein sequence ID" value="EHM89523.1"/>
    <property type="molecule type" value="Genomic_DNA"/>
</dbReference>
<dbReference type="eggNOG" id="COG2337">
    <property type="taxonomic scope" value="Bacteria"/>
</dbReference>
<evidence type="ECO:0000256" key="1">
    <source>
        <dbReference type="ARBA" id="ARBA00007521"/>
    </source>
</evidence>
<comment type="similarity">
    <text evidence="1">Belongs to the PemK/MazF family.</text>
</comment>
<feature type="compositionally biased region" description="Low complexity" evidence="3">
    <location>
        <begin position="58"/>
        <end position="69"/>
    </location>
</feature>
<dbReference type="AlphaFoldDB" id="G9PCQ9"/>
<dbReference type="Proteomes" id="UP000003822">
    <property type="component" value="Unassembled WGS sequence"/>
</dbReference>
<keyword evidence="2" id="KW-1277">Toxin-antitoxin system</keyword>
<keyword evidence="5" id="KW-1185">Reference proteome</keyword>
<dbReference type="HOGENOM" id="CLU_1096800_0_0_11"/>
<feature type="compositionally biased region" description="Polar residues" evidence="3">
    <location>
        <begin position="76"/>
        <end position="91"/>
    </location>
</feature>
<dbReference type="OrthoDB" id="5184628at2"/>
<feature type="compositionally biased region" description="Polar residues" evidence="3">
    <location>
        <begin position="26"/>
        <end position="45"/>
    </location>
</feature>
<organism evidence="4 5">
    <name type="scientific">Actinomyces graevenitzii C83</name>
    <dbReference type="NCBI Taxonomy" id="435830"/>
    <lineage>
        <taxon>Bacteria</taxon>
        <taxon>Bacillati</taxon>
        <taxon>Actinomycetota</taxon>
        <taxon>Actinomycetes</taxon>
        <taxon>Actinomycetales</taxon>
        <taxon>Actinomycetaceae</taxon>
        <taxon>Actinomyces</taxon>
    </lineage>
</organism>
<comment type="caution">
    <text evidence="4">The sequence shown here is derived from an EMBL/GenBank/DDBJ whole genome shotgun (WGS) entry which is preliminary data.</text>
</comment>
<accession>G9PCQ9</accession>
<proteinExistence type="inferred from homology"/>
<dbReference type="InterPro" id="IPR011067">
    <property type="entry name" value="Plasmid_toxin/cell-grow_inhib"/>
</dbReference>
<dbReference type="InterPro" id="IPR003477">
    <property type="entry name" value="PemK-like"/>
</dbReference>
<dbReference type="SUPFAM" id="SSF50118">
    <property type="entry name" value="Cell growth inhibitor/plasmid maintenance toxic component"/>
    <property type="match status" value="1"/>
</dbReference>
<protein>
    <recommendedName>
        <fullName evidence="6">PemK-like protein</fullName>
    </recommendedName>
</protein>
<evidence type="ECO:0000313" key="5">
    <source>
        <dbReference type="Proteomes" id="UP000003822"/>
    </source>
</evidence>
<feature type="region of interest" description="Disordered" evidence="3">
    <location>
        <begin position="26"/>
        <end position="109"/>
    </location>
</feature>
<dbReference type="Pfam" id="PF02452">
    <property type="entry name" value="PemK_toxin"/>
    <property type="match status" value="1"/>
</dbReference>
<dbReference type="Gene3D" id="2.30.30.110">
    <property type="match status" value="1"/>
</dbReference>
<evidence type="ECO:0000256" key="2">
    <source>
        <dbReference type="ARBA" id="ARBA00022649"/>
    </source>
</evidence>
<evidence type="ECO:0008006" key="6">
    <source>
        <dbReference type="Google" id="ProtNLM"/>
    </source>
</evidence>
<gene>
    <name evidence="4" type="ORF">HMPREF0045_00188</name>
</gene>